<keyword evidence="2" id="KW-1185">Reference proteome</keyword>
<comment type="caution">
    <text evidence="1">The sequence shown here is derived from an EMBL/GenBank/DDBJ whole genome shotgun (WGS) entry which is preliminary data.</text>
</comment>
<proteinExistence type="predicted"/>
<dbReference type="Proteomes" id="UP000697995">
    <property type="component" value="Unassembled WGS sequence"/>
</dbReference>
<evidence type="ECO:0000313" key="1">
    <source>
        <dbReference type="EMBL" id="MBK1657801.1"/>
    </source>
</evidence>
<protein>
    <recommendedName>
        <fullName evidence="3">HTH cro/C1-type domain-containing protein</fullName>
    </recommendedName>
</protein>
<name>A0ABS1CUC0_9PROT</name>
<dbReference type="RefSeq" id="WP_200305378.1">
    <property type="nucleotide sequence ID" value="NZ_NRSG01000028.1"/>
</dbReference>
<accession>A0ABS1CUC0</accession>
<organism evidence="1 2">
    <name type="scientific">Paracraurococcus ruber</name>
    <dbReference type="NCBI Taxonomy" id="77675"/>
    <lineage>
        <taxon>Bacteria</taxon>
        <taxon>Pseudomonadati</taxon>
        <taxon>Pseudomonadota</taxon>
        <taxon>Alphaproteobacteria</taxon>
        <taxon>Acetobacterales</taxon>
        <taxon>Roseomonadaceae</taxon>
        <taxon>Paracraurococcus</taxon>
    </lineage>
</organism>
<gene>
    <name evidence="1" type="ORF">CKO45_06100</name>
</gene>
<sequence>MTTPTKRHAADAFVRRIAALIDRSGKTQRQIALEVGYDKPNLIAMFKQGDTRVPSNKVPALALSLGADPTMLMRLWLATYEPELLAIVEKSLALLVTADERTWLEAARREFGGKVPAFDPTHSAIVHLAPRWI</sequence>
<evidence type="ECO:0000313" key="2">
    <source>
        <dbReference type="Proteomes" id="UP000697995"/>
    </source>
</evidence>
<evidence type="ECO:0008006" key="3">
    <source>
        <dbReference type="Google" id="ProtNLM"/>
    </source>
</evidence>
<reference evidence="1 2" key="1">
    <citation type="journal article" date="2020" name="Microorganisms">
        <title>Osmotic Adaptation and Compatible Solute Biosynthesis of Phototrophic Bacteria as Revealed from Genome Analyses.</title>
        <authorList>
            <person name="Imhoff J.F."/>
            <person name="Rahn T."/>
            <person name="Kunzel S."/>
            <person name="Keller A."/>
            <person name="Neulinger S.C."/>
        </authorList>
    </citation>
    <scope>NUCLEOTIDE SEQUENCE [LARGE SCALE GENOMIC DNA]</scope>
    <source>
        <strain evidence="1 2">DSM 15382</strain>
    </source>
</reference>
<dbReference type="EMBL" id="NRSG01000028">
    <property type="protein sequence ID" value="MBK1657801.1"/>
    <property type="molecule type" value="Genomic_DNA"/>
</dbReference>